<organism evidence="2 3">
    <name type="scientific">Soehngenia longivitae</name>
    <dbReference type="NCBI Taxonomy" id="2562294"/>
    <lineage>
        <taxon>Bacteria</taxon>
        <taxon>Bacillati</taxon>
        <taxon>Bacillota</taxon>
        <taxon>Tissierellia</taxon>
        <taxon>Tissierellales</taxon>
        <taxon>Tissierellaceae</taxon>
        <taxon>Soehngenia</taxon>
    </lineage>
</organism>
<keyword evidence="3" id="KW-1185">Reference proteome</keyword>
<dbReference type="InterPro" id="IPR008258">
    <property type="entry name" value="Transglycosylase_SLT_dom_1"/>
</dbReference>
<name>A0A4Z0D5H2_9FIRM</name>
<comment type="caution">
    <text evidence="2">The sequence shown here is derived from an EMBL/GenBank/DDBJ whole genome shotgun (WGS) entry which is preliminary data.</text>
</comment>
<sequence>MRKIIKILTIFIILVFLINSVISIVYPIKYKDIVYKYSKEYGQDPFLVFSIIKAESNFNQNAISSKNARGLMQISEVTARWAVDELNIENFKLDDLYDADLNIKIGTWYISKLIGQFENLEVALAAYNAGSGNVTNWLNDVEYSNDSTSLYKIPFKETENYVNKVLNSLKIYTFLYDEQIFIEDSSAFEIVSDKIHSFILDLRKEAD</sequence>
<dbReference type="SUPFAM" id="SSF53955">
    <property type="entry name" value="Lysozyme-like"/>
    <property type="match status" value="1"/>
</dbReference>
<dbReference type="Pfam" id="PF01464">
    <property type="entry name" value="SLT"/>
    <property type="match status" value="1"/>
</dbReference>
<accession>A0A4Z0D5H2</accession>
<dbReference type="Gene3D" id="1.10.530.10">
    <property type="match status" value="1"/>
</dbReference>
<feature type="domain" description="Transglycosylase SLT" evidence="1">
    <location>
        <begin position="35"/>
        <end position="144"/>
    </location>
</feature>
<dbReference type="CDD" id="cd16896">
    <property type="entry name" value="LT_Slt70-like"/>
    <property type="match status" value="1"/>
</dbReference>
<evidence type="ECO:0000313" key="3">
    <source>
        <dbReference type="Proteomes" id="UP000298381"/>
    </source>
</evidence>
<protein>
    <submittedName>
        <fullName evidence="2">Lytic transglycosylase domain-containing protein</fullName>
    </submittedName>
</protein>
<dbReference type="PANTHER" id="PTHR37423:SF2">
    <property type="entry name" value="MEMBRANE-BOUND LYTIC MUREIN TRANSGLYCOSYLASE C"/>
    <property type="match status" value="1"/>
</dbReference>
<dbReference type="OrthoDB" id="9815002at2"/>
<dbReference type="RefSeq" id="WP_135271076.1">
    <property type="nucleotide sequence ID" value="NZ_SRIB01000007.1"/>
</dbReference>
<reference evidence="2 3" key="1">
    <citation type="submission" date="2019-03" db="EMBL/GenBank/DDBJ databases">
        <title>Draft genome sequence data and analysis of a Fermenting Bacterium, Soehngenia longevitae strain 1933PT, isolated from petroleum reservoir in Azerbaijan.</title>
        <authorList>
            <person name="Grouzdev D.S."/>
            <person name="Bidzhieva S.K."/>
            <person name="Sokolova D.S."/>
            <person name="Tourova T.P."/>
            <person name="Poltaraus A.B."/>
            <person name="Nazina T.N."/>
        </authorList>
    </citation>
    <scope>NUCLEOTIDE SEQUENCE [LARGE SCALE GENOMIC DNA]</scope>
    <source>
        <strain evidence="2 3">1933P</strain>
    </source>
</reference>
<evidence type="ECO:0000259" key="1">
    <source>
        <dbReference type="Pfam" id="PF01464"/>
    </source>
</evidence>
<gene>
    <name evidence="2" type="ORF">E4100_05730</name>
</gene>
<dbReference type="PANTHER" id="PTHR37423">
    <property type="entry name" value="SOLUBLE LYTIC MUREIN TRANSGLYCOSYLASE-RELATED"/>
    <property type="match status" value="1"/>
</dbReference>
<proteinExistence type="predicted"/>
<dbReference type="AlphaFoldDB" id="A0A4Z0D5H2"/>
<dbReference type="InterPro" id="IPR023346">
    <property type="entry name" value="Lysozyme-like_dom_sf"/>
</dbReference>
<dbReference type="Proteomes" id="UP000298381">
    <property type="component" value="Unassembled WGS sequence"/>
</dbReference>
<dbReference type="EMBL" id="SRIB01000007">
    <property type="protein sequence ID" value="TFZ40004.1"/>
    <property type="molecule type" value="Genomic_DNA"/>
</dbReference>
<evidence type="ECO:0000313" key="2">
    <source>
        <dbReference type="EMBL" id="TFZ40004.1"/>
    </source>
</evidence>